<feature type="compositionally biased region" description="Low complexity" evidence="1">
    <location>
        <begin position="183"/>
        <end position="210"/>
    </location>
</feature>
<dbReference type="EMBL" id="CP046566">
    <property type="protein sequence ID" value="QGW28205.1"/>
    <property type="molecule type" value="Genomic_DNA"/>
</dbReference>
<keyword evidence="4" id="KW-1185">Reference proteome</keyword>
<feature type="chain" id="PRO_5026084811" evidence="2">
    <location>
        <begin position="21"/>
        <end position="392"/>
    </location>
</feature>
<dbReference type="KEGG" id="fls:GLV81_08955"/>
<evidence type="ECO:0000313" key="4">
    <source>
        <dbReference type="Proteomes" id="UP000426027"/>
    </source>
</evidence>
<protein>
    <submittedName>
        <fullName evidence="3">Uncharacterized protein</fullName>
    </submittedName>
</protein>
<dbReference type="Proteomes" id="UP000426027">
    <property type="component" value="Chromosome"/>
</dbReference>
<accession>A0A6I6GIG3</accession>
<feature type="compositionally biased region" description="Pro residues" evidence="1">
    <location>
        <begin position="224"/>
        <end position="238"/>
    </location>
</feature>
<sequence length="392" mass="42286">MKFRILSVLLAMMCLISAGAQELTGIWRGTFYNEYELLFTGAKYRYEVQLYNVGKAVKGVTYSYQTTRFYGKASMIGVWSNGTGNLTIKENRMEDLKITGGGDGCLMTCYLTYRKEGNHEYLEGTYTSVNMKSDTIPCGGGIVRLERVSESDFEEEDFIKNPPTAKSGSKPSVKPGQGEFLIKKPTTGNGATAKTGTSTPKTQPSTGSKPTTPPPATTAKKPVTPAPKPATTKPPAPIPGNTGGNTAAKPTPVDKPVESKPKPAPVKIPAPAVLKNRTNEVVETIATSARLLEISFYDNGEIDGDTISVYANNKLLVSRKGLSTEPVTIKIGLSDEDNLQEVVMVAENLGTIPPNTALMIVQAGSQRFTVRLSSTEQKNAAVRFRYDPNALK</sequence>
<organism evidence="3 4">
    <name type="scientific">Phnomibacter ginsenosidimutans</name>
    <dbReference type="NCBI Taxonomy" id="2676868"/>
    <lineage>
        <taxon>Bacteria</taxon>
        <taxon>Pseudomonadati</taxon>
        <taxon>Bacteroidota</taxon>
        <taxon>Chitinophagia</taxon>
        <taxon>Chitinophagales</taxon>
        <taxon>Chitinophagaceae</taxon>
        <taxon>Phnomibacter</taxon>
    </lineage>
</organism>
<proteinExistence type="predicted"/>
<keyword evidence="2" id="KW-0732">Signal</keyword>
<feature type="signal peptide" evidence="2">
    <location>
        <begin position="1"/>
        <end position="20"/>
    </location>
</feature>
<evidence type="ECO:0000256" key="2">
    <source>
        <dbReference type="SAM" id="SignalP"/>
    </source>
</evidence>
<gene>
    <name evidence="3" type="ORF">GLV81_08955</name>
</gene>
<evidence type="ECO:0000313" key="3">
    <source>
        <dbReference type="EMBL" id="QGW28205.1"/>
    </source>
</evidence>
<dbReference type="AlphaFoldDB" id="A0A6I6GIG3"/>
<reference evidence="3 4" key="1">
    <citation type="submission" date="2019-11" db="EMBL/GenBank/DDBJ databases">
        <authorList>
            <person name="Im W.T."/>
        </authorList>
    </citation>
    <scope>NUCLEOTIDE SEQUENCE [LARGE SCALE GENOMIC DNA]</scope>
    <source>
        <strain evidence="3 4">SB-02</strain>
    </source>
</reference>
<feature type="region of interest" description="Disordered" evidence="1">
    <location>
        <begin position="150"/>
        <end position="268"/>
    </location>
</feature>
<dbReference type="RefSeq" id="WP_157478562.1">
    <property type="nucleotide sequence ID" value="NZ_CP046566.1"/>
</dbReference>
<name>A0A6I6GIG3_9BACT</name>
<evidence type="ECO:0000256" key="1">
    <source>
        <dbReference type="SAM" id="MobiDB-lite"/>
    </source>
</evidence>